<keyword evidence="5" id="KW-1185">Reference proteome</keyword>
<dbReference type="SMART" id="SM00247">
    <property type="entry name" value="XTALbg"/>
    <property type="match status" value="1"/>
</dbReference>
<evidence type="ECO:0000259" key="3">
    <source>
        <dbReference type="SMART" id="SM00247"/>
    </source>
</evidence>
<reference evidence="4 5" key="1">
    <citation type="submission" date="2018-09" db="EMBL/GenBank/DDBJ databases">
        <title>Genomic Encyclopedia of Type Strains, Phase III (KMG-III): the genomes of soil and plant-associated and newly described type strains.</title>
        <authorList>
            <person name="Whitman W."/>
        </authorList>
    </citation>
    <scope>NUCLEOTIDE SEQUENCE [LARGE SCALE GENOMIC DNA]</scope>
    <source>
        <strain evidence="4 5">CECT 7938</strain>
    </source>
</reference>
<proteinExistence type="inferred from homology"/>
<comment type="caution">
    <text evidence="4">The sequence shown here is derived from an EMBL/GenBank/DDBJ whole genome shotgun (WGS) entry which is preliminary data.</text>
</comment>
<evidence type="ECO:0000313" key="5">
    <source>
        <dbReference type="Proteomes" id="UP000286246"/>
    </source>
</evidence>
<dbReference type="Gene3D" id="2.60.20.10">
    <property type="entry name" value="Crystallins"/>
    <property type="match status" value="1"/>
</dbReference>
<dbReference type="InterPro" id="IPR001064">
    <property type="entry name" value="Beta/gamma_crystallin"/>
</dbReference>
<protein>
    <recommendedName>
        <fullName evidence="3">Beta/gamma crystallin 'Greek key' domain-containing protein</fullName>
    </recommendedName>
</protein>
<evidence type="ECO:0000256" key="2">
    <source>
        <dbReference type="ARBA" id="ARBA00022737"/>
    </source>
</evidence>
<feature type="domain" description="Beta/gamma crystallin 'Greek key'" evidence="3">
    <location>
        <begin position="401"/>
        <end position="485"/>
    </location>
</feature>
<evidence type="ECO:0000256" key="1">
    <source>
        <dbReference type="ARBA" id="ARBA00009646"/>
    </source>
</evidence>
<dbReference type="Proteomes" id="UP000286246">
    <property type="component" value="Unassembled WGS sequence"/>
</dbReference>
<comment type="similarity">
    <text evidence="1">Belongs to the beta/gamma-crystallin family.</text>
</comment>
<dbReference type="AlphaFoldDB" id="A0A420BKL7"/>
<dbReference type="Gene3D" id="2.60.120.230">
    <property type="match status" value="1"/>
</dbReference>
<organism evidence="4 5">
    <name type="scientific">Sphingobacterium detergens</name>
    <dbReference type="NCBI Taxonomy" id="1145106"/>
    <lineage>
        <taxon>Bacteria</taxon>
        <taxon>Pseudomonadati</taxon>
        <taxon>Bacteroidota</taxon>
        <taxon>Sphingobacteriia</taxon>
        <taxon>Sphingobacteriales</taxon>
        <taxon>Sphingobacteriaceae</taxon>
        <taxon>Sphingobacterium</taxon>
    </lineage>
</organism>
<dbReference type="InterPro" id="IPR014784">
    <property type="entry name" value="Cu2_ascorb_mOase-like_C"/>
</dbReference>
<gene>
    <name evidence="4" type="ORF">DFQ12_1982</name>
</gene>
<dbReference type="SUPFAM" id="SSF49695">
    <property type="entry name" value="gamma-Crystallin-like"/>
    <property type="match status" value="1"/>
</dbReference>
<accession>A0A420BKL7</accession>
<evidence type="ECO:0000313" key="4">
    <source>
        <dbReference type="EMBL" id="RKE57106.1"/>
    </source>
</evidence>
<name>A0A420BKL7_SPHD1</name>
<dbReference type="InterPro" id="IPR011024">
    <property type="entry name" value="G_crystallin-like"/>
</dbReference>
<dbReference type="EMBL" id="RAPY01000001">
    <property type="protein sequence ID" value="RKE57106.1"/>
    <property type="molecule type" value="Genomic_DNA"/>
</dbReference>
<dbReference type="GO" id="GO:0016715">
    <property type="term" value="F:oxidoreductase activity, acting on paired donors, with incorporation or reduction of molecular oxygen, reduced ascorbate as one donor, and incorporation of one atom of oxygen"/>
    <property type="evidence" value="ECO:0007669"/>
    <property type="project" value="InterPro"/>
</dbReference>
<sequence>MVGFIADNTFKLNYNMRSLNFKLPLALAMGLFSLVSCQKQSEKEDVLPKISSRAQVTAANIGEVKLQEGVLFYPSNGVSNINSSTTALEVGNYDKLVYATKLTDLQQQGLGATLALNLNVYAGTAQTEPFGYLYYFKTAKGTAVPSAQNDPTLMTAYQTRRVEMARYILPYLSTVWNQSGLVTITTSSPVVPYTFDISPFASALKDQDSTVWIASSQGQPGNSSYTYKTDLTLTSTGNTDISTWQKDNYTLPIVGFTGLGSTLSQTKSITKSFTVPEDITNAKIRVIYTGPEGYYTTNVLKLDNQQIDSYSTRMVCVPEQRYQQRNPSVANGTVQPGLWNYPTRNYCQSDTVPPHTTLLVNKLTKGTHELKLDMTQNVAGRSDYGGGIQVSINLIGTRALGATLYQHCDYGGYSAALAVGSYTTAQMLAKGINNNDVSSIKIPTGYKVTLYDGDNLTGSSLVLTANETCLINKSFNDKVSSLKVEKI</sequence>
<keyword evidence="2" id="KW-0677">Repeat</keyword>